<sequence>MFIIICIVASCNNKTNISSYEDDLKLIKEHTNFVELTSNEGKSRLIICPKYQGKIITSTYHGMAGKSNGWLNRNAINKQNPTGKGVGGEDRIWIGPLGGQFSFYYQQIKPLDEKNWQVPSTLEDMTFNELSKTSTQVLLEGNVQLTNFKGTTFNLNIKRNISILNKSNIEENLKFKLNPTVDFVAYNSSHTLKNIDSVSWKKETGLASIWSAGMFKGRDSTTVIIPLKNNGSISNVFKYMGPLNTKRLYIKNKTLLYRADGKYRSKIGVPHKFAPEIYGCYSKDQQRLTIIQYRKTNDSLYFNSNVFVQKNPYQGEVIPIYNHGTMDYSATDDISFFELESTSAMKVLHPNETITHFHRVYHFSGSFNELNHISEKLLNFNLNEIK</sequence>
<comment type="caution">
    <text evidence="1">The sequence shown here is derived from an EMBL/GenBank/DDBJ whole genome shotgun (WGS) entry which is preliminary data.</text>
</comment>
<evidence type="ECO:0008006" key="3">
    <source>
        <dbReference type="Google" id="ProtNLM"/>
    </source>
</evidence>
<dbReference type="RefSeq" id="WP_169672883.1">
    <property type="nucleotide sequence ID" value="NZ_JABBHF010000005.1"/>
</dbReference>
<dbReference type="EMBL" id="JABBHF010000005">
    <property type="protein sequence ID" value="NMH87921.1"/>
    <property type="molecule type" value="Genomic_DNA"/>
</dbReference>
<reference evidence="1 2" key="1">
    <citation type="submission" date="2020-04" db="EMBL/GenBank/DDBJ databases">
        <title>A Flavivirga sp. nov.</title>
        <authorList>
            <person name="Sun X."/>
        </authorList>
    </citation>
    <scope>NUCLEOTIDE SEQUENCE [LARGE SCALE GENOMIC DNA]</scope>
    <source>
        <strain evidence="1 2">Y03</strain>
    </source>
</reference>
<gene>
    <name evidence="1" type="ORF">HHX25_10415</name>
</gene>
<proteinExistence type="predicted"/>
<protein>
    <recommendedName>
        <fullName evidence="3">DUF4380 domain-containing protein</fullName>
    </recommendedName>
</protein>
<dbReference type="Proteomes" id="UP000746690">
    <property type="component" value="Unassembled WGS sequence"/>
</dbReference>
<keyword evidence="2" id="KW-1185">Reference proteome</keyword>
<name>A0ABX1RXR8_9FLAO</name>
<evidence type="ECO:0000313" key="2">
    <source>
        <dbReference type="Proteomes" id="UP000746690"/>
    </source>
</evidence>
<dbReference type="InterPro" id="IPR046713">
    <property type="entry name" value="DUF6786"/>
</dbReference>
<accession>A0ABX1RXR8</accession>
<dbReference type="Pfam" id="PF20583">
    <property type="entry name" value="DUF6786"/>
    <property type="match status" value="1"/>
</dbReference>
<evidence type="ECO:0000313" key="1">
    <source>
        <dbReference type="EMBL" id="NMH87921.1"/>
    </source>
</evidence>
<organism evidence="1 2">
    <name type="scientific">Flavivirga algicola</name>
    <dbReference type="NCBI Taxonomy" id="2729136"/>
    <lineage>
        <taxon>Bacteria</taxon>
        <taxon>Pseudomonadati</taxon>
        <taxon>Bacteroidota</taxon>
        <taxon>Flavobacteriia</taxon>
        <taxon>Flavobacteriales</taxon>
        <taxon>Flavobacteriaceae</taxon>
        <taxon>Flavivirga</taxon>
    </lineage>
</organism>